<evidence type="ECO:0000256" key="6">
    <source>
        <dbReference type="SAM" id="MobiDB-lite"/>
    </source>
</evidence>
<feature type="compositionally biased region" description="Pro residues" evidence="6">
    <location>
        <begin position="383"/>
        <end position="392"/>
    </location>
</feature>
<reference evidence="9" key="1">
    <citation type="journal article" date="2019" name="Int. J. Syst. Evol. Microbiol.">
        <title>The Global Catalogue of Microorganisms (GCM) 10K type strain sequencing project: providing services to taxonomists for standard genome sequencing and annotation.</title>
        <authorList>
            <consortium name="The Broad Institute Genomics Platform"/>
            <consortium name="The Broad Institute Genome Sequencing Center for Infectious Disease"/>
            <person name="Wu L."/>
            <person name="Ma J."/>
        </authorList>
    </citation>
    <scope>NUCLEOTIDE SEQUENCE [LARGE SCALE GENOMIC DNA]</scope>
    <source>
        <strain evidence="9">JCM 17939</strain>
    </source>
</reference>
<gene>
    <name evidence="8" type="ORF">GCM10023196_065800</name>
</gene>
<keyword evidence="9" id="KW-1185">Reference proteome</keyword>
<evidence type="ECO:0000313" key="9">
    <source>
        <dbReference type="Proteomes" id="UP001501442"/>
    </source>
</evidence>
<keyword evidence="3" id="KW-0731">Sigma factor</keyword>
<evidence type="ECO:0000256" key="4">
    <source>
        <dbReference type="ARBA" id="ARBA00023125"/>
    </source>
</evidence>
<dbReference type="InterPro" id="IPR013324">
    <property type="entry name" value="RNA_pol_sigma_r3/r4-like"/>
</dbReference>
<comment type="similarity">
    <text evidence="1">Belongs to the sigma-70 factor family. ECF subfamily.</text>
</comment>
<feature type="compositionally biased region" description="Low complexity" evidence="6">
    <location>
        <begin position="327"/>
        <end position="355"/>
    </location>
</feature>
<dbReference type="RefSeq" id="WP_345435406.1">
    <property type="nucleotide sequence ID" value="NZ_BAABHK010000010.1"/>
</dbReference>
<accession>A0ABP8UI63</accession>
<name>A0ABP8UI63_9ACTN</name>
<evidence type="ECO:0000256" key="7">
    <source>
        <dbReference type="SAM" id="Phobius"/>
    </source>
</evidence>
<dbReference type="Proteomes" id="UP001501442">
    <property type="component" value="Unassembled WGS sequence"/>
</dbReference>
<evidence type="ECO:0000256" key="5">
    <source>
        <dbReference type="ARBA" id="ARBA00023163"/>
    </source>
</evidence>
<evidence type="ECO:0000313" key="8">
    <source>
        <dbReference type="EMBL" id="GAA4632420.1"/>
    </source>
</evidence>
<dbReference type="SUPFAM" id="SSF88946">
    <property type="entry name" value="Sigma2 domain of RNA polymerase sigma factors"/>
    <property type="match status" value="1"/>
</dbReference>
<keyword evidence="5" id="KW-0804">Transcription</keyword>
<organism evidence="8 9">
    <name type="scientific">Actinoallomurus vinaceus</name>
    <dbReference type="NCBI Taxonomy" id="1080074"/>
    <lineage>
        <taxon>Bacteria</taxon>
        <taxon>Bacillati</taxon>
        <taxon>Actinomycetota</taxon>
        <taxon>Actinomycetes</taxon>
        <taxon>Streptosporangiales</taxon>
        <taxon>Thermomonosporaceae</taxon>
        <taxon>Actinoallomurus</taxon>
    </lineage>
</organism>
<keyword evidence="2" id="KW-0805">Transcription regulation</keyword>
<dbReference type="Gene3D" id="1.10.1740.10">
    <property type="match status" value="1"/>
</dbReference>
<dbReference type="SUPFAM" id="SSF88659">
    <property type="entry name" value="Sigma3 and sigma4 domains of RNA polymerase sigma factors"/>
    <property type="match status" value="1"/>
</dbReference>
<dbReference type="PANTHER" id="PTHR43133:SF8">
    <property type="entry name" value="RNA POLYMERASE SIGMA FACTOR HI_1459-RELATED"/>
    <property type="match status" value="1"/>
</dbReference>
<keyword evidence="7" id="KW-0472">Membrane</keyword>
<protein>
    <recommendedName>
        <fullName evidence="10">RNA polymerase sigma-70 region 2 domain-containing protein</fullName>
    </recommendedName>
</protein>
<evidence type="ECO:0008006" key="10">
    <source>
        <dbReference type="Google" id="ProtNLM"/>
    </source>
</evidence>
<feature type="region of interest" description="Disordered" evidence="6">
    <location>
        <begin position="255"/>
        <end position="285"/>
    </location>
</feature>
<evidence type="ECO:0000256" key="3">
    <source>
        <dbReference type="ARBA" id="ARBA00023082"/>
    </source>
</evidence>
<feature type="region of interest" description="Disordered" evidence="6">
    <location>
        <begin position="317"/>
        <end position="398"/>
    </location>
</feature>
<comment type="caution">
    <text evidence="8">The sequence shown here is derived from an EMBL/GenBank/DDBJ whole genome shotgun (WGS) entry which is preliminary data.</text>
</comment>
<sequence>MAGWPTIDRADDQRLAQALRAGHTTAMAELYDAYAARLYDYCHVLLRDQDLAAQGLHDSLIIIQERIGSLPDARLFRGWLYAVTRGACLRRRAESGIPENRQKAREAEGLVETDESTRRLVHAALMVLGGQQRELLDLALRHELDPHELAEILNETPQNASVLLEQARNDLDDAFAAVVVAATGRDDCPSVAALAGPEGRPLDSETCGRLARHIGNCPICGLRANRKVATARLLHAMPIAAVPDDMRPRVLGTATPQYADMRATVAMRSDPPRPEPEYESDDEPRRRPGVWVAVGAAAFGVLVLAGILLVLPGSGGKENSGNQAIAAPPSGSPSEDPSDSPGSASPSKTKKSGTPTPTPTPSKSKTPKPKHSSKSPGNTQPPETTPTQPPATTPGTLTVSGCDMKWSSHCSVTVTAEGGPVSWSVSGTSGAIRAGGSGDLGTGESAHVTVSRTYSGICIGGGSGSVSFSSGASAGVQWNC</sequence>
<keyword evidence="7" id="KW-1133">Transmembrane helix</keyword>
<dbReference type="InterPro" id="IPR039425">
    <property type="entry name" value="RNA_pol_sigma-70-like"/>
</dbReference>
<feature type="transmembrane region" description="Helical" evidence="7">
    <location>
        <begin position="290"/>
        <end position="311"/>
    </location>
</feature>
<proteinExistence type="inferred from homology"/>
<dbReference type="InterPro" id="IPR036388">
    <property type="entry name" value="WH-like_DNA-bd_sf"/>
</dbReference>
<evidence type="ECO:0000256" key="1">
    <source>
        <dbReference type="ARBA" id="ARBA00010641"/>
    </source>
</evidence>
<dbReference type="InterPro" id="IPR013325">
    <property type="entry name" value="RNA_pol_sigma_r2"/>
</dbReference>
<evidence type="ECO:0000256" key="2">
    <source>
        <dbReference type="ARBA" id="ARBA00023015"/>
    </source>
</evidence>
<dbReference type="EMBL" id="BAABHK010000010">
    <property type="protein sequence ID" value="GAA4632420.1"/>
    <property type="molecule type" value="Genomic_DNA"/>
</dbReference>
<dbReference type="PANTHER" id="PTHR43133">
    <property type="entry name" value="RNA POLYMERASE ECF-TYPE SIGMA FACTO"/>
    <property type="match status" value="1"/>
</dbReference>
<dbReference type="Gene3D" id="1.10.10.10">
    <property type="entry name" value="Winged helix-like DNA-binding domain superfamily/Winged helix DNA-binding domain"/>
    <property type="match status" value="1"/>
</dbReference>
<keyword evidence="4" id="KW-0238">DNA-binding</keyword>
<keyword evidence="7" id="KW-0812">Transmembrane</keyword>